<accession>A0A0V0HFD6</accession>
<evidence type="ECO:0000313" key="1">
    <source>
        <dbReference type="EMBL" id="JAP19164.1"/>
    </source>
</evidence>
<name>A0A0V0HFD6_SOLCH</name>
<reference evidence="1" key="1">
    <citation type="submission" date="2015-12" db="EMBL/GenBank/DDBJ databases">
        <title>Gene expression during late stages of embryo sac development: a critical building block for successful pollen-pistil interactions.</title>
        <authorList>
            <person name="Liu Y."/>
            <person name="Joly V."/>
            <person name="Sabar M."/>
            <person name="Matton D.P."/>
        </authorList>
    </citation>
    <scope>NUCLEOTIDE SEQUENCE</scope>
</reference>
<sequence>LWQLGTWHSKEQETEKTYRTHPCQLLEQRENCRTSFLVLCFRFSVSISSSHSKMNPIAYIRKVETNLQDKGHLTQFEDQHSTLILLIMHSLIANSSFLKI</sequence>
<feature type="non-terminal residue" evidence="1">
    <location>
        <position position="1"/>
    </location>
</feature>
<dbReference type="EMBL" id="GEDG01020389">
    <property type="protein sequence ID" value="JAP19164.1"/>
    <property type="molecule type" value="Transcribed_RNA"/>
</dbReference>
<protein>
    <submittedName>
        <fullName evidence="1">Putative ovule protein</fullName>
    </submittedName>
</protein>
<proteinExistence type="predicted"/>
<organism evidence="1">
    <name type="scientific">Solanum chacoense</name>
    <name type="common">Chaco potato</name>
    <dbReference type="NCBI Taxonomy" id="4108"/>
    <lineage>
        <taxon>Eukaryota</taxon>
        <taxon>Viridiplantae</taxon>
        <taxon>Streptophyta</taxon>
        <taxon>Embryophyta</taxon>
        <taxon>Tracheophyta</taxon>
        <taxon>Spermatophyta</taxon>
        <taxon>Magnoliopsida</taxon>
        <taxon>eudicotyledons</taxon>
        <taxon>Gunneridae</taxon>
        <taxon>Pentapetalae</taxon>
        <taxon>asterids</taxon>
        <taxon>lamiids</taxon>
        <taxon>Solanales</taxon>
        <taxon>Solanaceae</taxon>
        <taxon>Solanoideae</taxon>
        <taxon>Solaneae</taxon>
        <taxon>Solanum</taxon>
    </lineage>
</organism>
<dbReference type="AlphaFoldDB" id="A0A0V0HFD6"/>